<name>A0ABS7KV66_CLOSR</name>
<evidence type="ECO:0000313" key="2">
    <source>
        <dbReference type="EMBL" id="MBY0754503.1"/>
    </source>
</evidence>
<evidence type="ECO:0000313" key="3">
    <source>
        <dbReference type="Proteomes" id="UP001299068"/>
    </source>
</evidence>
<gene>
    <name evidence="2" type="ORF">K5V21_03435</name>
</gene>
<sequence length="161" mass="18149">MSKWLFIIQGILLAIIGIIFFIYPIEALVNFTMICGIFAFVAGIISIIKAFKADRKGMFIFNGIIDILFGLTLWFSPIYSSEVLVILFGVWGLVRGISLLCGEFQYKTAGFNIRTIYTILIILLSIVVILYPIIALTFTPVIIGVYLILIAIFEIYICFEL</sequence>
<keyword evidence="1" id="KW-0472">Membrane</keyword>
<accession>A0ABS7KV66</accession>
<protein>
    <submittedName>
        <fullName evidence="2">DUF308 domain-containing protein</fullName>
    </submittedName>
</protein>
<reference evidence="2 3" key="1">
    <citation type="journal article" date="2021" name="Cell Host Microbe">
        <title>in vivo commensal control of Clostridioides difficile virulence.</title>
        <authorList>
            <person name="Girinathan B.P."/>
            <person name="Dibenedetto N."/>
            <person name="Worley J.N."/>
            <person name="Peltier J."/>
            <person name="Arrieta-Ortiz M.L."/>
            <person name="Rupa Christinal Immanuel S."/>
            <person name="Lavin R."/>
            <person name="Delaney M.L."/>
            <person name="Cummins C."/>
            <person name="Hoffmann M."/>
            <person name="Luo Y."/>
            <person name="Gonzalez-Escalona N."/>
            <person name="Allard M."/>
            <person name="Onderdonk A.B."/>
            <person name="Gerber G.K."/>
            <person name="Sonenshein A.L."/>
            <person name="Baliga N."/>
            <person name="Dupuy B."/>
            <person name="Bry L."/>
        </authorList>
    </citation>
    <scope>NUCLEOTIDE SEQUENCE [LARGE SCALE GENOMIC DNA]</scope>
    <source>
        <strain evidence="2 3">DSM 599</strain>
    </source>
</reference>
<comment type="caution">
    <text evidence="2">The sequence shown here is derived from an EMBL/GenBank/DDBJ whole genome shotgun (WGS) entry which is preliminary data.</text>
</comment>
<keyword evidence="3" id="KW-1185">Reference proteome</keyword>
<keyword evidence="1" id="KW-1133">Transmembrane helix</keyword>
<keyword evidence="1" id="KW-0812">Transmembrane</keyword>
<feature type="transmembrane region" description="Helical" evidence="1">
    <location>
        <begin position="83"/>
        <end position="104"/>
    </location>
</feature>
<evidence type="ECO:0000256" key="1">
    <source>
        <dbReference type="SAM" id="Phobius"/>
    </source>
</evidence>
<organism evidence="2 3">
    <name type="scientific">Clostridium sardiniense</name>
    <name type="common">Clostridium absonum</name>
    <dbReference type="NCBI Taxonomy" id="29369"/>
    <lineage>
        <taxon>Bacteria</taxon>
        <taxon>Bacillati</taxon>
        <taxon>Bacillota</taxon>
        <taxon>Clostridia</taxon>
        <taxon>Eubacteriales</taxon>
        <taxon>Clostridiaceae</taxon>
        <taxon>Clostridium</taxon>
    </lineage>
</organism>
<proteinExistence type="predicted"/>
<dbReference type="Proteomes" id="UP001299068">
    <property type="component" value="Unassembled WGS sequence"/>
</dbReference>
<dbReference type="InterPro" id="IPR005325">
    <property type="entry name" value="DUF308_memb"/>
</dbReference>
<dbReference type="InterPro" id="IPR052712">
    <property type="entry name" value="Acid_resist_chaperone_HdeD"/>
</dbReference>
<feature type="transmembrane region" description="Helical" evidence="1">
    <location>
        <begin position="116"/>
        <end position="135"/>
    </location>
</feature>
<feature type="transmembrane region" description="Helical" evidence="1">
    <location>
        <begin position="31"/>
        <end position="51"/>
    </location>
</feature>
<dbReference type="RefSeq" id="WP_221859201.1">
    <property type="nucleotide sequence ID" value="NZ_JAIKTU010000003.1"/>
</dbReference>
<dbReference type="PANTHER" id="PTHR34989:SF1">
    <property type="entry name" value="PROTEIN HDED"/>
    <property type="match status" value="1"/>
</dbReference>
<feature type="transmembrane region" description="Helical" evidence="1">
    <location>
        <begin position="5"/>
        <end position="25"/>
    </location>
</feature>
<feature type="transmembrane region" description="Helical" evidence="1">
    <location>
        <begin position="58"/>
        <end position="77"/>
    </location>
</feature>
<dbReference type="Pfam" id="PF03729">
    <property type="entry name" value="DUF308"/>
    <property type="match status" value="2"/>
</dbReference>
<dbReference type="EMBL" id="JAIKTU010000003">
    <property type="protein sequence ID" value="MBY0754503.1"/>
    <property type="molecule type" value="Genomic_DNA"/>
</dbReference>
<feature type="transmembrane region" description="Helical" evidence="1">
    <location>
        <begin position="141"/>
        <end position="159"/>
    </location>
</feature>
<dbReference type="PANTHER" id="PTHR34989">
    <property type="entry name" value="PROTEIN HDED"/>
    <property type="match status" value="1"/>
</dbReference>